<name>A0ABR1BCA3_POLSC</name>
<dbReference type="Proteomes" id="UP001359485">
    <property type="component" value="Unassembled WGS sequence"/>
</dbReference>
<organism evidence="1 2">
    <name type="scientific">Polyplax serrata</name>
    <name type="common">Common mouse louse</name>
    <dbReference type="NCBI Taxonomy" id="468196"/>
    <lineage>
        <taxon>Eukaryota</taxon>
        <taxon>Metazoa</taxon>
        <taxon>Ecdysozoa</taxon>
        <taxon>Arthropoda</taxon>
        <taxon>Hexapoda</taxon>
        <taxon>Insecta</taxon>
        <taxon>Pterygota</taxon>
        <taxon>Neoptera</taxon>
        <taxon>Paraneoptera</taxon>
        <taxon>Psocodea</taxon>
        <taxon>Troctomorpha</taxon>
        <taxon>Phthiraptera</taxon>
        <taxon>Anoplura</taxon>
        <taxon>Polyplacidae</taxon>
        <taxon>Polyplax</taxon>
    </lineage>
</organism>
<gene>
    <name evidence="1" type="ORF">RUM44_008277</name>
</gene>
<accession>A0ABR1BCA3</accession>
<comment type="caution">
    <text evidence="1">The sequence shown here is derived from an EMBL/GenBank/DDBJ whole genome shotgun (WGS) entry which is preliminary data.</text>
</comment>
<protein>
    <submittedName>
        <fullName evidence="1">Uncharacterized protein</fullName>
    </submittedName>
</protein>
<keyword evidence="2" id="KW-1185">Reference proteome</keyword>
<dbReference type="EMBL" id="JAWJWF010000002">
    <property type="protein sequence ID" value="KAK6637855.1"/>
    <property type="molecule type" value="Genomic_DNA"/>
</dbReference>
<evidence type="ECO:0000313" key="1">
    <source>
        <dbReference type="EMBL" id="KAK6637855.1"/>
    </source>
</evidence>
<evidence type="ECO:0000313" key="2">
    <source>
        <dbReference type="Proteomes" id="UP001359485"/>
    </source>
</evidence>
<reference evidence="1 2" key="1">
    <citation type="submission" date="2023-09" db="EMBL/GenBank/DDBJ databases">
        <title>Genomes of two closely related lineages of the louse Polyplax serrata with different host specificities.</title>
        <authorList>
            <person name="Martinu J."/>
            <person name="Tarabai H."/>
            <person name="Stefka J."/>
            <person name="Hypsa V."/>
        </authorList>
    </citation>
    <scope>NUCLEOTIDE SEQUENCE [LARGE SCALE GENOMIC DNA]</scope>
    <source>
        <strain evidence="1">98ZLc_SE</strain>
    </source>
</reference>
<sequence length="243" mass="26698">MDEVRNDSVVETERCVQPNVVSVTRNPSRGICSRLRGIPVLDQYADVIHYTQLRSRVFGQGAFLRTGQNRSVFLMHFLAEVNQLPEFPSDTSSTQAVLPVDAHSSVVSHHIQVVVRARRESLGQGQSDSAGTPESTAQSEPVAVAAVVYVVDVQVIRYLVLLLPLVLLVLHVLDANRYENQDEEYGNGSGHDEHVESGYVELEGAVVFVLVETGRTMAKSVAPQRRTDAGVQFGTSETCDIIR</sequence>
<proteinExistence type="predicted"/>